<protein>
    <submittedName>
        <fullName evidence="9">Uncharacterized protein</fullName>
    </submittedName>
</protein>
<dbReference type="GO" id="GO:0009847">
    <property type="term" value="P:spore germination"/>
    <property type="evidence" value="ECO:0007669"/>
    <property type="project" value="InterPro"/>
</dbReference>
<feature type="transmembrane region" description="Helical" evidence="8">
    <location>
        <begin position="332"/>
        <end position="349"/>
    </location>
</feature>
<feature type="transmembrane region" description="Helical" evidence="8">
    <location>
        <begin position="213"/>
        <end position="237"/>
    </location>
</feature>
<evidence type="ECO:0000256" key="1">
    <source>
        <dbReference type="ARBA" id="ARBA00004141"/>
    </source>
</evidence>
<feature type="transmembrane region" description="Helical" evidence="8">
    <location>
        <begin position="43"/>
        <end position="63"/>
    </location>
</feature>
<keyword evidence="3" id="KW-0813">Transport</keyword>
<feature type="transmembrane region" description="Helical" evidence="8">
    <location>
        <begin position="83"/>
        <end position="103"/>
    </location>
</feature>
<evidence type="ECO:0000256" key="6">
    <source>
        <dbReference type="ARBA" id="ARBA00022989"/>
    </source>
</evidence>
<dbReference type="AlphaFoldDB" id="A0A3P3UA90"/>
<evidence type="ECO:0000256" key="2">
    <source>
        <dbReference type="ARBA" id="ARBA00007998"/>
    </source>
</evidence>
<evidence type="ECO:0000256" key="4">
    <source>
        <dbReference type="ARBA" id="ARBA00022544"/>
    </source>
</evidence>
<evidence type="ECO:0000313" key="9">
    <source>
        <dbReference type="EMBL" id="RRJ67271.1"/>
    </source>
</evidence>
<keyword evidence="7 8" id="KW-0472">Membrane</keyword>
<feature type="transmembrane region" description="Helical" evidence="8">
    <location>
        <begin position="139"/>
        <end position="161"/>
    </location>
</feature>
<dbReference type="PANTHER" id="PTHR34975">
    <property type="entry name" value="SPORE GERMINATION PROTEIN A2"/>
    <property type="match status" value="1"/>
</dbReference>
<sequence>MIVLEKTAFTLKQWVCLLISSLTLVGHFILVKAELEISGRDSWLSVLVSIPVGCFIGGMVLFIRSRINQRDEFHNKDTLSKKIIMIVFVFYFLIAAIAALVNLQQFIVTVFLPETPKWAIGLAFIFLVVFSIHKSLRSVGNLAVLFVCLSFITGSGMSLGLMEMKQYSQILPVLADGWTSVWLGGILYLSMWTELTAFLFIPVTLGSTKKGVYGIFTVILFVSILSIVSLISIIALFDYPLVEKLDYPMHNAVKMARFGFFQRVDIYSMYVMTVSSFLRIYLLQLAACQALSRLLILQSYKKFVIPVSVMTYIGSILWFWDNQVYERFTKVFYGYGFLLLIFALVLAYHKKSKPN</sequence>
<evidence type="ECO:0000256" key="3">
    <source>
        <dbReference type="ARBA" id="ARBA00022448"/>
    </source>
</evidence>
<feature type="transmembrane region" description="Helical" evidence="8">
    <location>
        <begin position="12"/>
        <end position="31"/>
    </location>
</feature>
<reference evidence="9 10" key="1">
    <citation type="submission" date="2018-11" db="EMBL/GenBank/DDBJ databases">
        <title>Genome sequencing of Paenibacillus sp. KCOM 3021 (= ChDC PVNT-B20).</title>
        <authorList>
            <person name="Kook J.-K."/>
            <person name="Park S.-N."/>
            <person name="Lim Y.K."/>
        </authorList>
    </citation>
    <scope>NUCLEOTIDE SEQUENCE [LARGE SCALE GENOMIC DNA]</scope>
    <source>
        <strain evidence="9 10">KCOM 3021</strain>
    </source>
</reference>
<gene>
    <name evidence="9" type="ORF">EHV15_33355</name>
</gene>
<dbReference type="GO" id="GO:0016020">
    <property type="term" value="C:membrane"/>
    <property type="evidence" value="ECO:0007669"/>
    <property type="project" value="UniProtKB-SubCell"/>
</dbReference>
<keyword evidence="10" id="KW-1185">Reference proteome</keyword>
<feature type="transmembrane region" description="Helical" evidence="8">
    <location>
        <begin position="267"/>
        <end position="291"/>
    </location>
</feature>
<evidence type="ECO:0000313" key="10">
    <source>
        <dbReference type="Proteomes" id="UP000267017"/>
    </source>
</evidence>
<feature type="transmembrane region" description="Helical" evidence="8">
    <location>
        <begin position="115"/>
        <end position="132"/>
    </location>
</feature>
<dbReference type="Proteomes" id="UP000267017">
    <property type="component" value="Unassembled WGS sequence"/>
</dbReference>
<evidence type="ECO:0000256" key="5">
    <source>
        <dbReference type="ARBA" id="ARBA00022692"/>
    </source>
</evidence>
<dbReference type="EMBL" id="RRCN01000001">
    <property type="protein sequence ID" value="RRJ67271.1"/>
    <property type="molecule type" value="Genomic_DNA"/>
</dbReference>
<organism evidence="9 10">
    <name type="scientific">Paenibacillus oralis</name>
    <dbReference type="NCBI Taxonomy" id="2490856"/>
    <lineage>
        <taxon>Bacteria</taxon>
        <taxon>Bacillati</taxon>
        <taxon>Bacillota</taxon>
        <taxon>Bacilli</taxon>
        <taxon>Bacillales</taxon>
        <taxon>Paenibacillaceae</taxon>
        <taxon>Paenibacillus</taxon>
    </lineage>
</organism>
<evidence type="ECO:0000256" key="7">
    <source>
        <dbReference type="ARBA" id="ARBA00023136"/>
    </source>
</evidence>
<comment type="caution">
    <text evidence="9">The sequence shown here is derived from an EMBL/GenBank/DDBJ whole genome shotgun (WGS) entry which is preliminary data.</text>
</comment>
<keyword evidence="5 8" id="KW-0812">Transmembrane</keyword>
<keyword evidence="4" id="KW-0309">Germination</keyword>
<proteinExistence type="inferred from homology"/>
<dbReference type="OrthoDB" id="2381188at2"/>
<feature type="transmembrane region" description="Helical" evidence="8">
    <location>
        <begin position="181"/>
        <end position="201"/>
    </location>
</feature>
<dbReference type="InterPro" id="IPR004761">
    <property type="entry name" value="Spore_GerAB"/>
</dbReference>
<comment type="subcellular location">
    <subcellularLocation>
        <location evidence="1">Membrane</location>
        <topology evidence="1">Multi-pass membrane protein</topology>
    </subcellularLocation>
</comment>
<evidence type="ECO:0000256" key="8">
    <source>
        <dbReference type="SAM" id="Phobius"/>
    </source>
</evidence>
<feature type="transmembrane region" description="Helical" evidence="8">
    <location>
        <begin position="303"/>
        <end position="320"/>
    </location>
</feature>
<name>A0A3P3UA90_9BACL</name>
<dbReference type="Pfam" id="PF03845">
    <property type="entry name" value="Spore_permease"/>
    <property type="match status" value="1"/>
</dbReference>
<keyword evidence="6 8" id="KW-1133">Transmembrane helix</keyword>
<comment type="similarity">
    <text evidence="2">Belongs to the amino acid-polyamine-organocation (APC) superfamily. Spore germination protein (SGP) (TC 2.A.3.9) family.</text>
</comment>
<dbReference type="PANTHER" id="PTHR34975:SF2">
    <property type="entry name" value="SPORE GERMINATION PROTEIN A2"/>
    <property type="match status" value="1"/>
</dbReference>
<accession>A0A3P3UA90</accession>